<keyword evidence="2" id="KW-0808">Transferase</keyword>
<gene>
    <name evidence="3" type="ORF">DET50_12313</name>
</gene>
<organism evidence="3 4">
    <name type="scientific">Marinobacter pelagius</name>
    <dbReference type="NCBI Taxonomy" id="379482"/>
    <lineage>
        <taxon>Bacteria</taxon>
        <taxon>Pseudomonadati</taxon>
        <taxon>Pseudomonadota</taxon>
        <taxon>Gammaproteobacteria</taxon>
        <taxon>Pseudomonadales</taxon>
        <taxon>Marinobacteraceae</taxon>
        <taxon>Marinobacter</taxon>
    </lineage>
</organism>
<dbReference type="GO" id="GO:0016279">
    <property type="term" value="F:protein-lysine N-methyltransferase activity"/>
    <property type="evidence" value="ECO:0007669"/>
    <property type="project" value="TreeGrafter"/>
</dbReference>
<name>A0A366GEX8_9GAMM</name>
<dbReference type="GO" id="GO:0032259">
    <property type="term" value="P:methylation"/>
    <property type="evidence" value="ECO:0007669"/>
    <property type="project" value="UniProtKB-KW"/>
</dbReference>
<evidence type="ECO:0000313" key="3">
    <source>
        <dbReference type="EMBL" id="RBP25311.1"/>
    </source>
</evidence>
<dbReference type="Pfam" id="PF06325">
    <property type="entry name" value="PrmA"/>
    <property type="match status" value="1"/>
</dbReference>
<dbReference type="STRING" id="379482.SAMN04487961_2244"/>
<evidence type="ECO:0000256" key="1">
    <source>
        <dbReference type="ARBA" id="ARBA00022603"/>
    </source>
</evidence>
<dbReference type="OrthoDB" id="9794615at2"/>
<dbReference type="AlphaFoldDB" id="A0A366GEX8"/>
<dbReference type="Gene3D" id="3.40.50.150">
    <property type="entry name" value="Vaccinia Virus protein VP39"/>
    <property type="match status" value="1"/>
</dbReference>
<comment type="caution">
    <text evidence="3">The sequence shown here is derived from an EMBL/GenBank/DDBJ whole genome shotgun (WGS) entry which is preliminary data.</text>
</comment>
<sequence length="219" mass="23972">MSPERLNEHLRKTLSRGRVAETRPGGCPDIPLYLFDPAVLEGPLSHDEAQAVVAEPAYWSFCWASGQVLAQWILEHPDVVRDKVVLDFGTGSGVVAVAAALAGAARVIACDLDPAALDAAAANAELNGVVLEFCDDWNRRPEGIDLVMAADVLYDPENRPLLEVFRAAAAEVLLADSRVRNLGNDSYEKQAVIEARTWPDLNEFEEFNMVRIYRVKAGD</sequence>
<evidence type="ECO:0000313" key="4">
    <source>
        <dbReference type="Proteomes" id="UP000252995"/>
    </source>
</evidence>
<accession>A0A366GEX8</accession>
<dbReference type="EMBL" id="QNRO01000023">
    <property type="protein sequence ID" value="RBP25311.1"/>
    <property type="molecule type" value="Genomic_DNA"/>
</dbReference>
<dbReference type="Proteomes" id="UP000252995">
    <property type="component" value="Unassembled WGS sequence"/>
</dbReference>
<protein>
    <submittedName>
        <fullName evidence="3">Putative nicotinamide N-methyase</fullName>
    </submittedName>
</protein>
<reference evidence="3 4" key="1">
    <citation type="submission" date="2018-06" db="EMBL/GenBank/DDBJ databases">
        <title>Freshwater and sediment microbial communities from various areas in North America, analyzing microbe dynamics in response to fracking.</title>
        <authorList>
            <person name="Lamendella R."/>
        </authorList>
    </citation>
    <scope>NUCLEOTIDE SEQUENCE [LARGE SCALE GENOMIC DNA]</scope>
    <source>
        <strain evidence="3 4">114J</strain>
    </source>
</reference>
<dbReference type="SUPFAM" id="SSF53335">
    <property type="entry name" value="S-adenosyl-L-methionine-dependent methyltransferases"/>
    <property type="match status" value="1"/>
</dbReference>
<dbReference type="InterPro" id="IPR029063">
    <property type="entry name" value="SAM-dependent_MTases_sf"/>
</dbReference>
<evidence type="ECO:0000256" key="2">
    <source>
        <dbReference type="ARBA" id="ARBA00022679"/>
    </source>
</evidence>
<dbReference type="InterPro" id="IPR050078">
    <property type="entry name" value="Ribosomal_L11_MeTrfase_PrmA"/>
</dbReference>
<dbReference type="RefSeq" id="WP_113863800.1">
    <property type="nucleotide sequence ID" value="NZ_QNRO01000023.1"/>
</dbReference>
<keyword evidence="1" id="KW-0489">Methyltransferase</keyword>
<dbReference type="PANTHER" id="PTHR43648:SF1">
    <property type="entry name" value="ELECTRON TRANSFER FLAVOPROTEIN BETA SUBUNIT LYSINE METHYLTRANSFERASE"/>
    <property type="match status" value="1"/>
</dbReference>
<dbReference type="PANTHER" id="PTHR43648">
    <property type="entry name" value="ELECTRON TRANSFER FLAVOPROTEIN BETA SUBUNIT LYSINE METHYLTRANSFERASE"/>
    <property type="match status" value="1"/>
</dbReference>
<proteinExistence type="predicted"/>